<accession>A0A158DY22</accession>
<comment type="caution">
    <text evidence="1">The sequence shown here is derived from an EMBL/GenBank/DDBJ whole genome shotgun (WGS) entry which is preliminary data.</text>
</comment>
<dbReference type="EMBL" id="FCOJ02000181">
    <property type="protein sequence ID" value="SAK99423.1"/>
    <property type="molecule type" value="Genomic_DNA"/>
</dbReference>
<dbReference type="Proteomes" id="UP000054596">
    <property type="component" value="Unassembled WGS sequence"/>
</dbReference>
<evidence type="ECO:0000313" key="2">
    <source>
        <dbReference type="Proteomes" id="UP000054596"/>
    </source>
</evidence>
<evidence type="ECO:0000313" key="1">
    <source>
        <dbReference type="EMBL" id="SAK99423.1"/>
    </source>
</evidence>
<proteinExistence type="predicted"/>
<reference evidence="1" key="1">
    <citation type="submission" date="2016-01" db="EMBL/GenBank/DDBJ databases">
        <authorList>
            <person name="Peeters C."/>
        </authorList>
    </citation>
    <scope>NUCLEOTIDE SEQUENCE [LARGE SCALE GENOMIC DNA]</scope>
    <source>
        <strain evidence="1">LMG 29325</strain>
    </source>
</reference>
<organism evidence="1 2">
    <name type="scientific">Caballeronia glebae</name>
    <dbReference type="NCBI Taxonomy" id="1777143"/>
    <lineage>
        <taxon>Bacteria</taxon>
        <taxon>Pseudomonadati</taxon>
        <taxon>Pseudomonadota</taxon>
        <taxon>Betaproteobacteria</taxon>
        <taxon>Burkholderiales</taxon>
        <taxon>Burkholderiaceae</taxon>
        <taxon>Caballeronia</taxon>
    </lineage>
</organism>
<gene>
    <name evidence="1" type="ORF">AWB82_07288</name>
</gene>
<protein>
    <submittedName>
        <fullName evidence="1">Uncharacterized protein</fullName>
    </submittedName>
</protein>
<keyword evidence="2" id="KW-1185">Reference proteome</keyword>
<dbReference type="AlphaFoldDB" id="A0A158DY22"/>
<sequence>MLSSFASDSTQSPVTVRCSLASSIAFGMRSSHAARVNTPGTVAVVLKSPRLGWSPKSVASVMGGYFGFASSMICW</sequence>
<name>A0A158DY22_9BURK</name>